<dbReference type="OrthoDB" id="2446246at2759"/>
<protein>
    <submittedName>
        <fullName evidence="1">17766_t:CDS:1</fullName>
    </submittedName>
</protein>
<reference evidence="1" key="1">
    <citation type="submission" date="2021-06" db="EMBL/GenBank/DDBJ databases">
        <authorList>
            <person name="Kallberg Y."/>
            <person name="Tangrot J."/>
            <person name="Rosling A."/>
        </authorList>
    </citation>
    <scope>NUCLEOTIDE SEQUENCE</scope>
    <source>
        <strain evidence="1">IN212</strain>
    </source>
</reference>
<dbReference type="EMBL" id="CAJVPZ010045253">
    <property type="protein sequence ID" value="CAG8768943.1"/>
    <property type="molecule type" value="Genomic_DNA"/>
</dbReference>
<evidence type="ECO:0000313" key="1">
    <source>
        <dbReference type="EMBL" id="CAG8768943.1"/>
    </source>
</evidence>
<organism evidence="1 2">
    <name type="scientific">Racocetra fulgida</name>
    <dbReference type="NCBI Taxonomy" id="60492"/>
    <lineage>
        <taxon>Eukaryota</taxon>
        <taxon>Fungi</taxon>
        <taxon>Fungi incertae sedis</taxon>
        <taxon>Mucoromycota</taxon>
        <taxon>Glomeromycotina</taxon>
        <taxon>Glomeromycetes</taxon>
        <taxon>Diversisporales</taxon>
        <taxon>Gigasporaceae</taxon>
        <taxon>Racocetra</taxon>
    </lineage>
</organism>
<dbReference type="Proteomes" id="UP000789396">
    <property type="component" value="Unassembled WGS sequence"/>
</dbReference>
<gene>
    <name evidence="1" type="ORF">RFULGI_LOCUS14908</name>
</gene>
<dbReference type="AlphaFoldDB" id="A0A9N9J9Z3"/>
<name>A0A9N9J9Z3_9GLOM</name>
<accession>A0A9N9J9Z3</accession>
<evidence type="ECO:0000313" key="2">
    <source>
        <dbReference type="Proteomes" id="UP000789396"/>
    </source>
</evidence>
<keyword evidence="2" id="KW-1185">Reference proteome</keyword>
<sequence length="84" mass="9854">ICADAIIEILQHKNLKKYIHSHNVYNLIQQTRCQSGTTSDAGLLYLSLMKEKQENPTFYIDARFEDQDNHLVSLCWMRLSQQKL</sequence>
<comment type="caution">
    <text evidence="1">The sequence shown here is derived from an EMBL/GenBank/DDBJ whole genome shotgun (WGS) entry which is preliminary data.</text>
</comment>
<feature type="non-terminal residue" evidence="1">
    <location>
        <position position="1"/>
    </location>
</feature>
<proteinExistence type="predicted"/>